<evidence type="ECO:0000313" key="3">
    <source>
        <dbReference type="Proteomes" id="UP000007721"/>
    </source>
</evidence>
<feature type="chain" id="PRO_5002886580" description="Beta-lactamase-inhibitor-like PepSY-like domain-containing protein" evidence="1">
    <location>
        <begin position="21"/>
        <end position="175"/>
    </location>
</feature>
<keyword evidence="3" id="KW-1185">Reference proteome</keyword>
<dbReference type="RefSeq" id="WP_012646068.1">
    <property type="nucleotide sequence ID" value="NC_011979.1"/>
</dbReference>
<evidence type="ECO:0000256" key="1">
    <source>
        <dbReference type="SAM" id="SignalP"/>
    </source>
</evidence>
<reference evidence="2 3" key="1">
    <citation type="submission" date="2009-01" db="EMBL/GenBank/DDBJ databases">
        <title>Complete sequence of Geobacter sp. FRC-32.</title>
        <authorList>
            <consortium name="US DOE Joint Genome Institute"/>
            <person name="Lucas S."/>
            <person name="Copeland A."/>
            <person name="Lapidus A."/>
            <person name="Glavina del Rio T."/>
            <person name="Dalin E."/>
            <person name="Tice H."/>
            <person name="Bruce D."/>
            <person name="Goodwin L."/>
            <person name="Pitluck S."/>
            <person name="Saunders E."/>
            <person name="Brettin T."/>
            <person name="Detter J.C."/>
            <person name="Han C."/>
            <person name="Larimer F."/>
            <person name="Land M."/>
            <person name="Hauser L."/>
            <person name="Kyrpides N."/>
            <person name="Ovchinnikova G."/>
            <person name="Kostka J."/>
            <person name="Richardson P."/>
        </authorList>
    </citation>
    <scope>NUCLEOTIDE SEQUENCE [LARGE SCALE GENOMIC DNA]</scope>
    <source>
        <strain evidence="3">DSM 22248 / JCM 15807 / FRC-32</strain>
    </source>
</reference>
<dbReference type="Proteomes" id="UP000007721">
    <property type="component" value="Chromosome"/>
</dbReference>
<dbReference type="HOGENOM" id="CLU_1418884_0_0_7"/>
<dbReference type="EMBL" id="CP001390">
    <property type="protein sequence ID" value="ACM19339.1"/>
    <property type="molecule type" value="Genomic_DNA"/>
</dbReference>
<evidence type="ECO:0008006" key="4">
    <source>
        <dbReference type="Google" id="ProtNLM"/>
    </source>
</evidence>
<dbReference type="AlphaFoldDB" id="B9M2G0"/>
<feature type="signal peptide" evidence="1">
    <location>
        <begin position="1"/>
        <end position="20"/>
    </location>
</feature>
<dbReference type="KEGG" id="geo:Geob_0977"/>
<sequence length="175" mass="19532">MRISGVVIASLFLTTSLAFATDLKKLEKQQLQVDRLGPIAVGMTVKEASEKSGIKLKETEPSDSGNEECYYVYPDGKYGDIGFMIEEERISRIDITSRKFASIHGLRVGDTEASVKKAFPGKVKEQAHPYLEEDGKYLIIKLKPGYGFIFETEKGKVTSFRSGKFESIQYIEGCN</sequence>
<proteinExistence type="predicted"/>
<organism evidence="2 3">
    <name type="scientific">Geotalea daltonii (strain DSM 22248 / JCM 15807 / FRC-32)</name>
    <name type="common">Geobacter daltonii</name>
    <dbReference type="NCBI Taxonomy" id="316067"/>
    <lineage>
        <taxon>Bacteria</taxon>
        <taxon>Pseudomonadati</taxon>
        <taxon>Thermodesulfobacteriota</taxon>
        <taxon>Desulfuromonadia</taxon>
        <taxon>Geobacterales</taxon>
        <taxon>Geobacteraceae</taxon>
        <taxon>Geotalea</taxon>
    </lineage>
</organism>
<dbReference type="OrthoDB" id="7063665at2"/>
<evidence type="ECO:0000313" key="2">
    <source>
        <dbReference type="EMBL" id="ACM19339.1"/>
    </source>
</evidence>
<name>B9M2G0_GEODF</name>
<keyword evidence="1" id="KW-0732">Signal</keyword>
<dbReference type="eggNOG" id="ENOG5030YCI">
    <property type="taxonomic scope" value="Bacteria"/>
</dbReference>
<protein>
    <recommendedName>
        <fullName evidence="4">Beta-lactamase-inhibitor-like PepSY-like domain-containing protein</fullName>
    </recommendedName>
</protein>
<accession>B9M2G0</accession>
<dbReference type="STRING" id="316067.Geob_0977"/>
<gene>
    <name evidence="2" type="ordered locus">Geob_0977</name>
</gene>